<dbReference type="GO" id="GO:0004252">
    <property type="term" value="F:serine-type endopeptidase activity"/>
    <property type="evidence" value="ECO:0007669"/>
    <property type="project" value="UniProtKB-UniRule"/>
</dbReference>
<evidence type="ECO:0000256" key="10">
    <source>
        <dbReference type="RuleBase" id="RU003355"/>
    </source>
</evidence>
<dbReference type="InterPro" id="IPR023828">
    <property type="entry name" value="Peptidase_S8_Ser-AS"/>
</dbReference>
<dbReference type="InterPro" id="IPR000209">
    <property type="entry name" value="Peptidase_S8/S53_dom"/>
</dbReference>
<dbReference type="SUPFAM" id="SSF52025">
    <property type="entry name" value="PA domain"/>
    <property type="match status" value="1"/>
</dbReference>
<feature type="domain" description="PA" evidence="12">
    <location>
        <begin position="405"/>
        <end position="495"/>
    </location>
</feature>
<evidence type="ECO:0000256" key="1">
    <source>
        <dbReference type="ARBA" id="ARBA00011073"/>
    </source>
</evidence>
<feature type="active site" description="Charge relay system" evidence="8 9">
    <location>
        <position position="189"/>
    </location>
</feature>
<dbReference type="InterPro" id="IPR022398">
    <property type="entry name" value="Peptidase_S8_His-AS"/>
</dbReference>
<dbReference type="InterPro" id="IPR003137">
    <property type="entry name" value="PA_domain"/>
</dbReference>
<dbReference type="VEuPathDB" id="FungiDB:MUCCIDRAFT_161985"/>
<dbReference type="AlphaFoldDB" id="A0A162TKM8"/>
<organism evidence="14 15">
    <name type="scientific">Mucor lusitanicus CBS 277.49</name>
    <dbReference type="NCBI Taxonomy" id="747725"/>
    <lineage>
        <taxon>Eukaryota</taxon>
        <taxon>Fungi</taxon>
        <taxon>Fungi incertae sedis</taxon>
        <taxon>Mucoromycota</taxon>
        <taxon>Mucoromycotina</taxon>
        <taxon>Mucoromycetes</taxon>
        <taxon>Mucorales</taxon>
        <taxon>Mucorineae</taxon>
        <taxon>Mucoraceae</taxon>
        <taxon>Mucor</taxon>
    </lineage>
</organism>
<name>A0A162TKM8_MUCCL</name>
<dbReference type="Pfam" id="PF00082">
    <property type="entry name" value="Peptidase_S8"/>
    <property type="match status" value="1"/>
</dbReference>
<feature type="active site" description="Charge relay system" evidence="8 9">
    <location>
        <position position="572"/>
    </location>
</feature>
<evidence type="ECO:0000259" key="12">
    <source>
        <dbReference type="Pfam" id="PF02225"/>
    </source>
</evidence>
<keyword evidence="5" id="KW-0732">Signal</keyword>
<evidence type="ECO:0000313" key="15">
    <source>
        <dbReference type="Proteomes" id="UP000077051"/>
    </source>
</evidence>
<dbReference type="EMBL" id="AMYB01000003">
    <property type="protein sequence ID" value="OAD05292.1"/>
    <property type="molecule type" value="Genomic_DNA"/>
</dbReference>
<dbReference type="CDD" id="cd07489">
    <property type="entry name" value="Peptidases_S8_5"/>
    <property type="match status" value="1"/>
</dbReference>
<feature type="domain" description="C5a peptidase/Subtilisin-like protease SBT2-like Fn3-like" evidence="13">
    <location>
        <begin position="652"/>
        <end position="775"/>
    </location>
</feature>
<dbReference type="GO" id="GO:0006508">
    <property type="term" value="P:proteolysis"/>
    <property type="evidence" value="ECO:0007669"/>
    <property type="project" value="UniProtKB-KW"/>
</dbReference>
<evidence type="ECO:0000256" key="2">
    <source>
        <dbReference type="ARBA" id="ARBA00022512"/>
    </source>
</evidence>
<dbReference type="SUPFAM" id="SSF52743">
    <property type="entry name" value="Subtilisin-like"/>
    <property type="match status" value="1"/>
</dbReference>
<feature type="domain" description="Peptidase S8/S53" evidence="11">
    <location>
        <begin position="180"/>
        <end position="621"/>
    </location>
</feature>
<dbReference type="Pfam" id="PF06280">
    <property type="entry name" value="fn3_5"/>
    <property type="match status" value="1"/>
</dbReference>
<keyword evidence="7 9" id="KW-0720">Serine protease</keyword>
<protein>
    <recommendedName>
        <fullName evidence="16">Peptidase S8/S53 domain-containing protein</fullName>
    </recommendedName>
</protein>
<dbReference type="PANTHER" id="PTHR43806:SF66">
    <property type="entry name" value="SERIN ENDOPEPTIDASE"/>
    <property type="match status" value="1"/>
</dbReference>
<dbReference type="Proteomes" id="UP000077051">
    <property type="component" value="Unassembled WGS sequence"/>
</dbReference>
<sequence length="952" mass="102598">MYHSTGGSSSARDRKRTRKAAMVTSGKSVSWMAILLLVTIVCGTTTAIVNAEKVEPKNEYILEFNSIDETASFTQQHTSSLHVRYTYSSELLTGAAVEFKDDTMAQKLLKHPHIKRSWPIHHRAHLHAPVPDFQNSDSDSNEAQVSENDTTVTTFAPQKANTIPLLTQAYTKFQGLKSNGSGVKIGIIDTGVDYTHPALGGCFGKGCKVAYGYDLVGNNYNGSTSSIEESDDPIDNCPANSTSATGHGTFVSGIIGAEDLVYNWTGVAPGATLGMWKVYGCNYAGSPNDVILKAMEMAYKAGMDVISISLGISGGWQEDVLSVMADRLVSKGVHVITASGNSGTSGIFLTASPASGKNVIAVGSTMNAHVPGYILKLIPSSKKKDSVLDITYRTFVNTALTLNATLPIVPTGKEFNQEDDACNDLGDSDKYKNAIVLIHQGGHCDSLTKVKHARSAGAKAVVLYTDTRNATTSFETLSSAVLPIAFINNDDGETIFKAARRSSKKQALKAHFTNTLVAMEAPEGEADSISSFSTLGPTNELQLKPELVAAGGNVFSTVPRYQGSYRFASGTSFSAPYVSASVALFLSNCHQSKQQSPDLVKNVLMNFASPVKGPISASHYGDSPIRQGAGVVDVAQAIHGFEHFHVSPAKLSLNDTAHSHLLEHQEITIYNHDATTLTFNISHQPSLTATGYALNQKHPSYTPVEPIGLYAGNQSSVATLHFDKTSLVIPAGEAAKVRVHIKPPSKTFSAQDHVLYGGYIVISTSSTDAKASVPYFGMIGNMNDLPILDRSNKPSPAAPYQFPAIGLPNGNSTVKDGSIGHFNMTYYPDLKLATGGPYILARLLTGTALLQVQIMDKQSQHIGDVPMTESRRYMMRNTLGITEYSTSFYSWYWSGEYTPKNSSSADDDKPKLLPSGEYRLRIRALRVFGSAENDHDFDTWTSARLKLEITTK</sequence>
<dbReference type="InterPro" id="IPR050131">
    <property type="entry name" value="Peptidase_S8_subtilisin-like"/>
</dbReference>
<keyword evidence="2" id="KW-0134">Cell wall</keyword>
<evidence type="ECO:0000256" key="3">
    <source>
        <dbReference type="ARBA" id="ARBA00022525"/>
    </source>
</evidence>
<evidence type="ECO:0008006" key="16">
    <source>
        <dbReference type="Google" id="ProtNLM"/>
    </source>
</evidence>
<dbReference type="InterPro" id="IPR023827">
    <property type="entry name" value="Peptidase_S8_Asp-AS"/>
</dbReference>
<evidence type="ECO:0000256" key="9">
    <source>
        <dbReference type="PROSITE-ProRule" id="PRU01240"/>
    </source>
</evidence>
<dbReference type="PROSITE" id="PS00137">
    <property type="entry name" value="SUBTILASE_HIS"/>
    <property type="match status" value="1"/>
</dbReference>
<evidence type="ECO:0000256" key="4">
    <source>
        <dbReference type="ARBA" id="ARBA00022670"/>
    </source>
</evidence>
<evidence type="ECO:0000256" key="5">
    <source>
        <dbReference type="ARBA" id="ARBA00022729"/>
    </source>
</evidence>
<dbReference type="Gene3D" id="3.50.30.30">
    <property type="match status" value="1"/>
</dbReference>
<reference evidence="14 15" key="1">
    <citation type="submission" date="2015-06" db="EMBL/GenBank/DDBJ databases">
        <title>Expansion of signal transduction pathways in fungi by whole-genome duplication.</title>
        <authorList>
            <consortium name="DOE Joint Genome Institute"/>
            <person name="Corrochano L.M."/>
            <person name="Kuo A."/>
            <person name="Marcet-Houben M."/>
            <person name="Polaino S."/>
            <person name="Salamov A."/>
            <person name="Villalobos J.M."/>
            <person name="Alvarez M.I."/>
            <person name="Avalos J."/>
            <person name="Benito E.P."/>
            <person name="Benoit I."/>
            <person name="Burger G."/>
            <person name="Camino L.P."/>
            <person name="Canovas D."/>
            <person name="Cerda-Olmedo E."/>
            <person name="Cheng J.-F."/>
            <person name="Dominguez A."/>
            <person name="Elias M."/>
            <person name="Eslava A.P."/>
            <person name="Glaser F."/>
            <person name="Grimwood J."/>
            <person name="Gutierrez G."/>
            <person name="Heitman J."/>
            <person name="Henrissat B."/>
            <person name="Iturriaga E.A."/>
            <person name="Lang B.F."/>
            <person name="Lavin J.L."/>
            <person name="Lee S."/>
            <person name="Li W."/>
            <person name="Lindquist E."/>
            <person name="Lopez-Garcia S."/>
            <person name="Luque E.M."/>
            <person name="Marcos A.T."/>
            <person name="Martin J."/>
            <person name="Mccluskey K."/>
            <person name="Medina H.R."/>
            <person name="Miralles-Duran A."/>
            <person name="Miyazaki A."/>
            <person name="Munoz-Torres E."/>
            <person name="Oguiza J.A."/>
            <person name="Ohm R."/>
            <person name="Olmedo M."/>
            <person name="Orejas M."/>
            <person name="Ortiz-Castellanos L."/>
            <person name="Pisabarro A.G."/>
            <person name="Rodriguez-Romero J."/>
            <person name="Ruiz-Herrera J."/>
            <person name="Ruiz-Vazquez R."/>
            <person name="Sanz C."/>
            <person name="Schackwitz W."/>
            <person name="Schmutz J."/>
            <person name="Shahriari M."/>
            <person name="Shelest E."/>
            <person name="Silva-Franco F."/>
            <person name="Soanes D."/>
            <person name="Syed K."/>
            <person name="Tagua V.G."/>
            <person name="Talbot N.J."/>
            <person name="Thon M."/>
            <person name="De Vries R.P."/>
            <person name="Wiebenga A."/>
            <person name="Yadav J.S."/>
            <person name="Braun E.L."/>
            <person name="Baker S."/>
            <person name="Garre V."/>
            <person name="Horwitz B."/>
            <person name="Torres-Martinez S."/>
            <person name="Idnurm A."/>
            <person name="Herrera-Estrella A."/>
            <person name="Gabaldon T."/>
            <person name="Grigoriev I.V."/>
        </authorList>
    </citation>
    <scope>NUCLEOTIDE SEQUENCE [LARGE SCALE GENOMIC DNA]</scope>
    <source>
        <strain evidence="14 15">CBS 277.49</strain>
    </source>
</reference>
<keyword evidence="3" id="KW-0964">Secreted</keyword>
<dbReference type="GO" id="GO:0016020">
    <property type="term" value="C:membrane"/>
    <property type="evidence" value="ECO:0007669"/>
    <property type="project" value="InterPro"/>
</dbReference>
<dbReference type="InterPro" id="IPR010435">
    <property type="entry name" value="C5a/SBT2-like_Fn3"/>
</dbReference>
<comment type="similarity">
    <text evidence="1 9 10">Belongs to the peptidase S8 family.</text>
</comment>
<dbReference type="PROSITE" id="PS00136">
    <property type="entry name" value="SUBTILASE_ASP"/>
    <property type="match status" value="1"/>
</dbReference>
<evidence type="ECO:0000256" key="6">
    <source>
        <dbReference type="ARBA" id="ARBA00022801"/>
    </source>
</evidence>
<proteinExistence type="inferred from homology"/>
<accession>A0A162TKM8</accession>
<dbReference type="CDD" id="cd00538">
    <property type="entry name" value="PA"/>
    <property type="match status" value="1"/>
</dbReference>
<feature type="active site" description="Charge relay system" evidence="8 9">
    <location>
        <position position="247"/>
    </location>
</feature>
<dbReference type="PROSITE" id="PS51892">
    <property type="entry name" value="SUBTILASE"/>
    <property type="match status" value="1"/>
</dbReference>
<dbReference type="Gene3D" id="3.40.50.200">
    <property type="entry name" value="Peptidase S8/S53 domain"/>
    <property type="match status" value="1"/>
</dbReference>
<dbReference type="InterPro" id="IPR015500">
    <property type="entry name" value="Peptidase_S8_subtilisin-rel"/>
</dbReference>
<dbReference type="InterPro" id="IPR046450">
    <property type="entry name" value="PA_dom_sf"/>
</dbReference>
<evidence type="ECO:0000313" key="14">
    <source>
        <dbReference type="EMBL" id="OAD05292.1"/>
    </source>
</evidence>
<dbReference type="InterPro" id="IPR036852">
    <property type="entry name" value="Peptidase_S8/S53_dom_sf"/>
</dbReference>
<dbReference type="OrthoDB" id="206201at2759"/>
<comment type="caution">
    <text evidence="14">The sequence shown here is derived from an EMBL/GenBank/DDBJ whole genome shotgun (WGS) entry which is preliminary data.</text>
</comment>
<evidence type="ECO:0000259" key="11">
    <source>
        <dbReference type="Pfam" id="PF00082"/>
    </source>
</evidence>
<gene>
    <name evidence="14" type="ORF">MUCCIDRAFT_161985</name>
</gene>
<keyword evidence="15" id="KW-1185">Reference proteome</keyword>
<evidence type="ECO:0000256" key="8">
    <source>
        <dbReference type="PIRSR" id="PIRSR615500-1"/>
    </source>
</evidence>
<dbReference type="PANTHER" id="PTHR43806">
    <property type="entry name" value="PEPTIDASE S8"/>
    <property type="match status" value="1"/>
</dbReference>
<evidence type="ECO:0000259" key="13">
    <source>
        <dbReference type="Pfam" id="PF06280"/>
    </source>
</evidence>
<dbReference type="PROSITE" id="PS00138">
    <property type="entry name" value="SUBTILASE_SER"/>
    <property type="match status" value="1"/>
</dbReference>
<dbReference type="Pfam" id="PF02225">
    <property type="entry name" value="PA"/>
    <property type="match status" value="1"/>
</dbReference>
<dbReference type="GO" id="GO:0005615">
    <property type="term" value="C:extracellular space"/>
    <property type="evidence" value="ECO:0007669"/>
    <property type="project" value="TreeGrafter"/>
</dbReference>
<keyword evidence="6 9" id="KW-0378">Hydrolase</keyword>
<keyword evidence="4 9" id="KW-0645">Protease</keyword>
<dbReference type="PRINTS" id="PR00723">
    <property type="entry name" value="SUBTILISIN"/>
</dbReference>
<dbReference type="InterPro" id="IPR034187">
    <property type="entry name" value="Peptidases_S8_5"/>
</dbReference>
<dbReference type="STRING" id="747725.A0A162TKM8"/>
<evidence type="ECO:0000256" key="7">
    <source>
        <dbReference type="ARBA" id="ARBA00022825"/>
    </source>
</evidence>